<evidence type="ECO:0000259" key="2">
    <source>
        <dbReference type="PROSITE" id="PS50882"/>
    </source>
</evidence>
<dbReference type="OrthoDB" id="306690at2759"/>
<dbReference type="GO" id="GO:0000398">
    <property type="term" value="P:mRNA splicing, via spliceosome"/>
    <property type="evidence" value="ECO:0007669"/>
    <property type="project" value="TreeGrafter"/>
</dbReference>
<dbReference type="PROSITE" id="PS50882">
    <property type="entry name" value="YTH"/>
    <property type="match status" value="1"/>
</dbReference>
<name>A0A8K0WWK9_9HYPO</name>
<dbReference type="InterPro" id="IPR045168">
    <property type="entry name" value="YTH_prot"/>
</dbReference>
<dbReference type="CDD" id="cd00590">
    <property type="entry name" value="RRM_SF"/>
    <property type="match status" value="1"/>
</dbReference>
<dbReference type="Gene3D" id="3.10.590.10">
    <property type="entry name" value="ph1033 like domains"/>
    <property type="match status" value="1"/>
</dbReference>
<dbReference type="CDD" id="cd21134">
    <property type="entry name" value="YTH"/>
    <property type="match status" value="1"/>
</dbReference>
<keyword evidence="4" id="KW-1185">Reference proteome</keyword>
<feature type="compositionally biased region" description="Polar residues" evidence="1">
    <location>
        <begin position="173"/>
        <end position="186"/>
    </location>
</feature>
<evidence type="ECO:0000313" key="3">
    <source>
        <dbReference type="EMBL" id="KAH7326612.1"/>
    </source>
</evidence>
<protein>
    <submittedName>
        <fullName evidence="3">YT521-B-like domain-containing protein</fullName>
    </submittedName>
</protein>
<dbReference type="Gene3D" id="3.30.70.330">
    <property type="match status" value="1"/>
</dbReference>
<dbReference type="GO" id="GO:0003729">
    <property type="term" value="F:mRNA binding"/>
    <property type="evidence" value="ECO:0007669"/>
    <property type="project" value="TreeGrafter"/>
</dbReference>
<feature type="region of interest" description="Disordered" evidence="1">
    <location>
        <begin position="356"/>
        <end position="393"/>
    </location>
</feature>
<feature type="domain" description="YTH" evidence="2">
    <location>
        <begin position="415"/>
        <end position="611"/>
    </location>
</feature>
<dbReference type="PANTHER" id="PTHR12357">
    <property type="entry name" value="YTH YT521-B HOMOLOGY DOMAIN-CONTAINING"/>
    <property type="match status" value="1"/>
</dbReference>
<dbReference type="PANTHER" id="PTHR12357:SF3">
    <property type="entry name" value="YTH DOMAIN-CONTAINING PROTEIN 1"/>
    <property type="match status" value="1"/>
</dbReference>
<comment type="caution">
    <text evidence="3">The sequence shown here is derived from an EMBL/GenBank/DDBJ whole genome shotgun (WGS) entry which is preliminary data.</text>
</comment>
<reference evidence="3" key="1">
    <citation type="journal article" date="2021" name="Nat. Commun.">
        <title>Genetic determinants of endophytism in the Arabidopsis root mycobiome.</title>
        <authorList>
            <person name="Mesny F."/>
            <person name="Miyauchi S."/>
            <person name="Thiergart T."/>
            <person name="Pickel B."/>
            <person name="Atanasova L."/>
            <person name="Karlsson M."/>
            <person name="Huettel B."/>
            <person name="Barry K.W."/>
            <person name="Haridas S."/>
            <person name="Chen C."/>
            <person name="Bauer D."/>
            <person name="Andreopoulos W."/>
            <person name="Pangilinan J."/>
            <person name="LaButti K."/>
            <person name="Riley R."/>
            <person name="Lipzen A."/>
            <person name="Clum A."/>
            <person name="Drula E."/>
            <person name="Henrissat B."/>
            <person name="Kohler A."/>
            <person name="Grigoriev I.V."/>
            <person name="Martin F.M."/>
            <person name="Hacquard S."/>
        </authorList>
    </citation>
    <scope>NUCLEOTIDE SEQUENCE</scope>
    <source>
        <strain evidence="3">MPI-CAGE-CH-0235</strain>
    </source>
</reference>
<dbReference type="EMBL" id="JAGPNK010000002">
    <property type="protein sequence ID" value="KAH7326612.1"/>
    <property type="molecule type" value="Genomic_DNA"/>
</dbReference>
<dbReference type="SUPFAM" id="SSF54928">
    <property type="entry name" value="RNA-binding domain, RBD"/>
    <property type="match status" value="1"/>
</dbReference>
<accession>A0A8K0WWK9</accession>
<feature type="region of interest" description="Disordered" evidence="1">
    <location>
        <begin position="531"/>
        <end position="555"/>
    </location>
</feature>
<dbReference type="AlphaFoldDB" id="A0A8K0WWK9"/>
<feature type="compositionally biased region" description="Basic residues" evidence="1">
    <location>
        <begin position="146"/>
        <end position="162"/>
    </location>
</feature>
<evidence type="ECO:0000256" key="1">
    <source>
        <dbReference type="SAM" id="MobiDB-lite"/>
    </source>
</evidence>
<proteinExistence type="predicted"/>
<dbReference type="InterPro" id="IPR057720">
    <property type="entry name" value="RRM_YTH1"/>
</dbReference>
<organism evidence="3 4">
    <name type="scientific">Stachybotrys elegans</name>
    <dbReference type="NCBI Taxonomy" id="80388"/>
    <lineage>
        <taxon>Eukaryota</taxon>
        <taxon>Fungi</taxon>
        <taxon>Dikarya</taxon>
        <taxon>Ascomycota</taxon>
        <taxon>Pezizomycotina</taxon>
        <taxon>Sordariomycetes</taxon>
        <taxon>Hypocreomycetidae</taxon>
        <taxon>Hypocreales</taxon>
        <taxon>Stachybotryaceae</taxon>
        <taxon>Stachybotrys</taxon>
    </lineage>
</organism>
<dbReference type="InterPro" id="IPR007275">
    <property type="entry name" value="YTH_domain"/>
</dbReference>
<gene>
    <name evidence="3" type="ORF">B0I35DRAFT_475240</name>
</gene>
<dbReference type="InterPro" id="IPR000504">
    <property type="entry name" value="RRM_dom"/>
</dbReference>
<evidence type="ECO:0000313" key="4">
    <source>
        <dbReference type="Proteomes" id="UP000813444"/>
    </source>
</evidence>
<dbReference type="GO" id="GO:0005654">
    <property type="term" value="C:nucleoplasm"/>
    <property type="evidence" value="ECO:0007669"/>
    <property type="project" value="TreeGrafter"/>
</dbReference>
<dbReference type="InterPro" id="IPR012677">
    <property type="entry name" value="Nucleotide-bd_a/b_plait_sf"/>
</dbReference>
<dbReference type="Proteomes" id="UP000813444">
    <property type="component" value="Unassembled WGS sequence"/>
</dbReference>
<feature type="region of interest" description="Disordered" evidence="1">
    <location>
        <begin position="133"/>
        <end position="188"/>
    </location>
</feature>
<sequence length="643" mass="70625">MSDAATLAVTSAATGDDRVNAELQEVASGQNHDHVADGDNITFISQPAGYNHASPPPQPQQLATHVSHPFSSQLEVAGSPIGDRSSPYNMGPLASALPQGGYRPGHYNHGGQQRMNPAMMHQMSHMAQFAGPPSMSLTGQGYYHQQHQHQHQHQQHQQHASHYHSASQPPTIPQQSVGPPRQNMSYYPNHMMMNQHHNSYYYPPTTQYAGQPAPHMMGSAPRQFGVGSPTAVEYWPRNSNYDQVNTSPQYRNQQQDSPIEHRDAVRGPPRKPHQSGHAVWIGNLPPQTELMNLVFHVCKEVKELESLFLISKSNCAFANFKDDAGCVAAQQKLHDSKFQNVRLVCRLRKSAVEGPPGISIPTGPAAEAAVKSPPQIDGQVQDAPSSIADGDTSATDRPLATLRALGSSEGFAKKDRFFILKSLTIEDLELSVQTGIWATQSHNEDILNLAFKHTDNVYLVFSANKSGEYFGYARMTSEVNEDPAAAIQFAPKSQAASELELPKAIPIDATEHVPKGRIIDDSARGTIYWEVDKEESEGGSDSGSDAGSTNAEDETQTWGKPFKLHWLSTTRLPFYRTRGLRNSWNSNREVKIARDGTELEPATGRRLIGLFNRIQSPPAGHAGVRMPMGGMAHGYSHPRQYGR</sequence>
<dbReference type="InterPro" id="IPR035979">
    <property type="entry name" value="RBD_domain_sf"/>
</dbReference>
<feature type="compositionally biased region" description="Polar residues" evidence="1">
    <location>
        <begin position="238"/>
        <end position="257"/>
    </location>
</feature>
<dbReference type="Pfam" id="PF25701">
    <property type="entry name" value="RRM_YTH1"/>
    <property type="match status" value="1"/>
</dbReference>
<feature type="region of interest" description="Disordered" evidence="1">
    <location>
        <begin position="238"/>
        <end position="278"/>
    </location>
</feature>
<dbReference type="GO" id="GO:0000381">
    <property type="term" value="P:regulation of alternative mRNA splicing, via spliceosome"/>
    <property type="evidence" value="ECO:0007669"/>
    <property type="project" value="TreeGrafter"/>
</dbReference>
<dbReference type="GO" id="GO:1990247">
    <property type="term" value="F:N6-methyladenosine-containing RNA reader activity"/>
    <property type="evidence" value="ECO:0007669"/>
    <property type="project" value="TreeGrafter"/>
</dbReference>
<dbReference type="Pfam" id="PF04146">
    <property type="entry name" value="YTH"/>
    <property type="match status" value="1"/>
</dbReference>
<dbReference type="SMART" id="SM00360">
    <property type="entry name" value="RRM"/>
    <property type="match status" value="1"/>
</dbReference>